<protein>
    <submittedName>
        <fullName evidence="1">Uncharacterized protein</fullName>
    </submittedName>
</protein>
<sequence length="66" mass="7287">MIHIEIPGEGSRVQQRPLGFAKANVDIFCTRRYTPMIAADFKQGTCRKARASSQYLQVSDCGSPIA</sequence>
<name>A0A560J9K6_9BRAD</name>
<dbReference type="EMBL" id="VITW01000013">
    <property type="protein sequence ID" value="TWB67881.1"/>
    <property type="molecule type" value="Genomic_DNA"/>
</dbReference>
<keyword evidence="2" id="KW-1185">Reference proteome</keyword>
<dbReference type="AlphaFoldDB" id="A0A560J9K6"/>
<evidence type="ECO:0000313" key="2">
    <source>
        <dbReference type="Proteomes" id="UP000315914"/>
    </source>
</evidence>
<reference evidence="1 2" key="1">
    <citation type="submission" date="2019-06" db="EMBL/GenBank/DDBJ databases">
        <title>Genomic Encyclopedia of Type Strains, Phase IV (KMG-V): Genome sequencing to study the core and pangenomes of soil and plant-associated prokaryotes.</title>
        <authorList>
            <person name="Whitman W."/>
        </authorList>
    </citation>
    <scope>NUCLEOTIDE SEQUENCE [LARGE SCALE GENOMIC DNA]</scope>
    <source>
        <strain evidence="1 2">BR 10556</strain>
    </source>
</reference>
<gene>
    <name evidence="1" type="ORF">FBZ95_1132</name>
</gene>
<evidence type="ECO:0000313" key="1">
    <source>
        <dbReference type="EMBL" id="TWB67881.1"/>
    </source>
</evidence>
<accession>A0A560J9K6</accession>
<dbReference type="Proteomes" id="UP000315914">
    <property type="component" value="Unassembled WGS sequence"/>
</dbReference>
<comment type="caution">
    <text evidence="1">The sequence shown here is derived from an EMBL/GenBank/DDBJ whole genome shotgun (WGS) entry which is preliminary data.</text>
</comment>
<proteinExistence type="predicted"/>
<organism evidence="1 2">
    <name type="scientific">Bradyrhizobium sacchari</name>
    <dbReference type="NCBI Taxonomy" id="1399419"/>
    <lineage>
        <taxon>Bacteria</taxon>
        <taxon>Pseudomonadati</taxon>
        <taxon>Pseudomonadota</taxon>
        <taxon>Alphaproteobacteria</taxon>
        <taxon>Hyphomicrobiales</taxon>
        <taxon>Nitrobacteraceae</taxon>
        <taxon>Bradyrhizobium</taxon>
    </lineage>
</organism>